<feature type="transmembrane region" description="Helical" evidence="1">
    <location>
        <begin position="623"/>
        <end position="644"/>
    </location>
</feature>
<keyword evidence="1" id="KW-0812">Transmembrane</keyword>
<keyword evidence="3" id="KW-0012">Acyltransferase</keyword>
<dbReference type="OrthoDB" id="207378at2759"/>
<organism evidence="3 4">
    <name type="scientific">Tetrahymena thermophila (strain SB210)</name>
    <dbReference type="NCBI Taxonomy" id="312017"/>
    <lineage>
        <taxon>Eukaryota</taxon>
        <taxon>Sar</taxon>
        <taxon>Alveolata</taxon>
        <taxon>Ciliophora</taxon>
        <taxon>Intramacronucleata</taxon>
        <taxon>Oligohymenophorea</taxon>
        <taxon>Hymenostomatida</taxon>
        <taxon>Tetrahymenina</taxon>
        <taxon>Tetrahymenidae</taxon>
        <taxon>Tetrahymena</taxon>
    </lineage>
</organism>
<keyword evidence="1" id="KW-0472">Membrane</keyword>
<dbReference type="HOGENOM" id="CLU_007874_1_0_1"/>
<gene>
    <name evidence="3" type="ORF">TTHERM_00322970</name>
</gene>
<dbReference type="PANTHER" id="PTHR11161">
    <property type="entry name" value="O-ACYLTRANSFERASE"/>
    <property type="match status" value="1"/>
</dbReference>
<evidence type="ECO:0000313" key="3">
    <source>
        <dbReference type="EMBL" id="EAR92753.1"/>
    </source>
</evidence>
<feature type="transmembrane region" description="Helical" evidence="1">
    <location>
        <begin position="511"/>
        <end position="529"/>
    </location>
</feature>
<dbReference type="Pfam" id="PF01757">
    <property type="entry name" value="Acyl_transf_3"/>
    <property type="match status" value="1"/>
</dbReference>
<dbReference type="GeneID" id="7829900"/>
<sequence length="679" mass="78659">MQKSCFLFLQQLQKALQKKYLPQNNAAINYFMQYSGSNWNDQGDVDACLRQPTMNFVEVVAGQVVKLFRGLCLPSACDAQFLNDNKDFIFTKSQTFHLPQGIKPSDIEFQQYPSAPFDYSQASFIIMTCFFSLFIFCFIGAYVISKTKNRATSQLTKSQVSNTTSVASVIVQRNQIERPLIDKSGPTERTETATDLEALRDLKQFEKKKPFIIKVIECWNLKDNLDKILTLNVSNKQLMAFNCLRVISFCQVILGHGFFVNTQYFSNFQDFQIIQSQPFLLFVFGCLYSVDVFFFLGGFFVAYVSADPKFMTFFSLKKPVKAFMAYFMAIVNRLFRISPSYYIVLFIVWKYTDFLASSPTWPQYEIFSSDCDSIWWQKVLYIDNFTTDSTKCFVWSWYLACDIQMFVGSLLLIIIYANHRIVGKISIILACIISVIFGILLADKHNYHITISQLTVPTANYYTKPYFRCPPYLVGLYLGILYKEFTSLKGDDKQSKTGFAKIQKLVQNNQYIKWVMYILGLGIISVLIFGPRQLQVHGKNYWNKHVQHIWYGVCRPLYVIGVTLIILPGMCGSNDLIMRVMSSKVFQLLAKLTYQGYLVHFVILTYTLWSFKDPIYLNNENIISLYIVQLPIVLFISFLFVLFFEQPFTNLANILFASRKQAQRTQRPEQEKIKSKQIN</sequence>
<dbReference type="Proteomes" id="UP000009168">
    <property type="component" value="Unassembled WGS sequence"/>
</dbReference>
<keyword evidence="4" id="KW-1185">Reference proteome</keyword>
<dbReference type="InterPro" id="IPR002656">
    <property type="entry name" value="Acyl_transf_3_dom"/>
</dbReference>
<keyword evidence="3" id="KW-0808">Transferase</keyword>
<dbReference type="KEGG" id="tet:TTHERM_00322970"/>
<proteinExistence type="predicted"/>
<feature type="transmembrane region" description="Helical" evidence="1">
    <location>
        <begin position="124"/>
        <end position="144"/>
    </location>
</feature>
<evidence type="ECO:0000313" key="4">
    <source>
        <dbReference type="Proteomes" id="UP000009168"/>
    </source>
</evidence>
<dbReference type="PANTHER" id="PTHR11161:SF0">
    <property type="entry name" value="O-ACYLTRANSFERASE LIKE PROTEIN"/>
    <property type="match status" value="1"/>
</dbReference>
<evidence type="ECO:0000259" key="2">
    <source>
        <dbReference type="Pfam" id="PF01757"/>
    </source>
</evidence>
<dbReference type="GO" id="GO:0016747">
    <property type="term" value="F:acyltransferase activity, transferring groups other than amino-acyl groups"/>
    <property type="evidence" value="ECO:0007669"/>
    <property type="project" value="InterPro"/>
</dbReference>
<feature type="transmembrane region" description="Helical" evidence="1">
    <location>
        <begin position="279"/>
        <end position="304"/>
    </location>
</feature>
<feature type="domain" description="Acyltransferase 3" evidence="2">
    <location>
        <begin position="241"/>
        <end position="641"/>
    </location>
</feature>
<keyword evidence="1" id="KW-1133">Transmembrane helix</keyword>
<dbReference type="RefSeq" id="XP_001012998.1">
    <property type="nucleotide sequence ID" value="XM_001012998.1"/>
</dbReference>
<dbReference type="OMA" id="CHSIECT"/>
<name>Q237I8_TETTS</name>
<dbReference type="AlphaFoldDB" id="Q237I8"/>
<dbReference type="EMBL" id="GG662743">
    <property type="protein sequence ID" value="EAR92753.1"/>
    <property type="molecule type" value="Genomic_DNA"/>
</dbReference>
<protein>
    <submittedName>
        <fullName evidence="3">Acyltransferase family protein</fullName>
    </submittedName>
</protein>
<feature type="transmembrane region" description="Helical" evidence="1">
    <location>
        <begin position="395"/>
        <end position="418"/>
    </location>
</feature>
<feature type="transmembrane region" description="Helical" evidence="1">
    <location>
        <begin position="592"/>
        <end position="611"/>
    </location>
</feature>
<evidence type="ECO:0000256" key="1">
    <source>
        <dbReference type="SAM" id="Phobius"/>
    </source>
</evidence>
<feature type="transmembrane region" description="Helical" evidence="1">
    <location>
        <begin position="425"/>
        <end position="442"/>
    </location>
</feature>
<dbReference type="eggNOG" id="KOG3700">
    <property type="taxonomic scope" value="Eukaryota"/>
</dbReference>
<dbReference type="InParanoid" id="Q237I8"/>
<accession>Q237I8</accession>
<feature type="transmembrane region" description="Helical" evidence="1">
    <location>
        <begin position="549"/>
        <end position="571"/>
    </location>
</feature>
<dbReference type="InterPro" id="IPR052728">
    <property type="entry name" value="O2_lipid_transport_reg"/>
</dbReference>
<reference evidence="4" key="1">
    <citation type="journal article" date="2006" name="PLoS Biol.">
        <title>Macronuclear genome sequence of the ciliate Tetrahymena thermophila, a model eukaryote.</title>
        <authorList>
            <person name="Eisen J.A."/>
            <person name="Coyne R.S."/>
            <person name="Wu M."/>
            <person name="Wu D."/>
            <person name="Thiagarajan M."/>
            <person name="Wortman J.R."/>
            <person name="Badger J.H."/>
            <person name="Ren Q."/>
            <person name="Amedeo P."/>
            <person name="Jones K.M."/>
            <person name="Tallon L.J."/>
            <person name="Delcher A.L."/>
            <person name="Salzberg S.L."/>
            <person name="Silva J.C."/>
            <person name="Haas B.J."/>
            <person name="Majoros W.H."/>
            <person name="Farzad M."/>
            <person name="Carlton J.M."/>
            <person name="Smith R.K. Jr."/>
            <person name="Garg J."/>
            <person name="Pearlman R.E."/>
            <person name="Karrer K.M."/>
            <person name="Sun L."/>
            <person name="Manning G."/>
            <person name="Elde N.C."/>
            <person name="Turkewitz A.P."/>
            <person name="Asai D.J."/>
            <person name="Wilkes D.E."/>
            <person name="Wang Y."/>
            <person name="Cai H."/>
            <person name="Collins K."/>
            <person name="Stewart B.A."/>
            <person name="Lee S.R."/>
            <person name="Wilamowska K."/>
            <person name="Weinberg Z."/>
            <person name="Ruzzo W.L."/>
            <person name="Wloga D."/>
            <person name="Gaertig J."/>
            <person name="Frankel J."/>
            <person name="Tsao C.-C."/>
            <person name="Gorovsky M.A."/>
            <person name="Keeling P.J."/>
            <person name="Waller R.F."/>
            <person name="Patron N.J."/>
            <person name="Cherry J.M."/>
            <person name="Stover N.A."/>
            <person name="Krieger C.J."/>
            <person name="del Toro C."/>
            <person name="Ryder H.F."/>
            <person name="Williamson S.C."/>
            <person name="Barbeau R.A."/>
            <person name="Hamilton E.P."/>
            <person name="Orias E."/>
        </authorList>
    </citation>
    <scope>NUCLEOTIDE SEQUENCE [LARGE SCALE GENOMIC DNA]</scope>
    <source>
        <strain evidence="4">SB210</strain>
    </source>
</reference>
<feature type="transmembrane region" description="Helical" evidence="1">
    <location>
        <begin position="325"/>
        <end position="349"/>
    </location>
</feature>